<dbReference type="EMBL" id="QOWE01000040">
    <property type="protein sequence ID" value="RCR65605.1"/>
    <property type="molecule type" value="Genomic_DNA"/>
</dbReference>
<comment type="caution">
    <text evidence="4">The sequence shown here is derived from an EMBL/GenBank/DDBJ whole genome shotgun (WGS) entry which is preliminary data.</text>
</comment>
<evidence type="ECO:0000256" key="2">
    <source>
        <dbReference type="ARBA" id="ARBA00023239"/>
    </source>
</evidence>
<evidence type="ECO:0000256" key="1">
    <source>
        <dbReference type="ARBA" id="ARBA00022729"/>
    </source>
</evidence>
<evidence type="ECO:0000313" key="5">
    <source>
        <dbReference type="Proteomes" id="UP000253383"/>
    </source>
</evidence>
<dbReference type="GO" id="GO:0016829">
    <property type="term" value="F:lyase activity"/>
    <property type="evidence" value="ECO:0007669"/>
    <property type="project" value="UniProtKB-KW"/>
</dbReference>
<name>A0A368JED1_9BACT</name>
<dbReference type="InterPro" id="IPR008397">
    <property type="entry name" value="Alginate_lyase_dom"/>
</dbReference>
<dbReference type="OrthoDB" id="7210452at2"/>
<dbReference type="GO" id="GO:0042597">
    <property type="term" value="C:periplasmic space"/>
    <property type="evidence" value="ECO:0007669"/>
    <property type="project" value="InterPro"/>
</dbReference>
<keyword evidence="1" id="KW-0732">Signal</keyword>
<proteinExistence type="predicted"/>
<dbReference type="SUPFAM" id="SSF48230">
    <property type="entry name" value="Chondroitin AC/alginate lyase"/>
    <property type="match status" value="1"/>
</dbReference>
<dbReference type="InterPro" id="IPR008929">
    <property type="entry name" value="Chondroitin_lyas"/>
</dbReference>
<dbReference type="AlphaFoldDB" id="A0A368JED1"/>
<organism evidence="4 5">
    <name type="scientific">Larkinella punicea</name>
    <dbReference type="NCBI Taxonomy" id="2315727"/>
    <lineage>
        <taxon>Bacteria</taxon>
        <taxon>Pseudomonadati</taxon>
        <taxon>Bacteroidota</taxon>
        <taxon>Cytophagia</taxon>
        <taxon>Cytophagales</taxon>
        <taxon>Spirosomataceae</taxon>
        <taxon>Larkinella</taxon>
    </lineage>
</organism>
<gene>
    <name evidence="4" type="ORF">DUE52_31250</name>
</gene>
<dbReference type="RefSeq" id="WP_114410071.1">
    <property type="nucleotide sequence ID" value="NZ_QOWE01000040.1"/>
</dbReference>
<accession>A0A368JED1</accession>
<dbReference type="Pfam" id="PF05426">
    <property type="entry name" value="Alginate_lyase"/>
    <property type="match status" value="1"/>
</dbReference>
<protein>
    <submittedName>
        <fullName evidence="4">Alginate lyase</fullName>
    </submittedName>
</protein>
<keyword evidence="2 4" id="KW-0456">Lyase</keyword>
<keyword evidence="5" id="KW-1185">Reference proteome</keyword>
<sequence length="390" mass="44344">MQTRLLLFPVLICHWLAGIVYGQLPKPPKAVVATLKSDVLAEARWAMQQEPITVTAQTSPRSAGGKHDFFSEGDYWWPDSANPQGPYVQRDGMTNPDNFVAHRQAMIRFSRVVGALASAYVITRDETYVRQAFRHLNAWFVDPATRMNPSLLYTQAIKGRATGRGIGIIDTIHLMEVAQGLRVMETAQSSDKRSAAAVRQWFADYLIWLTTHPYGKDEMNAKNNHGTCWVMQVAAFAKLTKNDSLLAVCRNRYTTVLLPDQMAADGSFPLELRRTKPYGYSLFNLDAMTMICQILSTKTDNLWTYQTADGRGIRKGISYLVPFVQNKADWPLKPDVMYWNDWPVAHPFLVFGAVAFDQPAWLATWQKLEHRPQVEEVLRNLPIRNPIIWL</sequence>
<reference evidence="4 5" key="1">
    <citation type="submission" date="2018-07" db="EMBL/GenBank/DDBJ databases">
        <title>Genome analysis of Larkinella rosea.</title>
        <authorList>
            <person name="Zhou Z."/>
            <person name="Wang G."/>
        </authorList>
    </citation>
    <scope>NUCLEOTIDE SEQUENCE [LARGE SCALE GENOMIC DNA]</scope>
    <source>
        <strain evidence="5">zzj9</strain>
    </source>
</reference>
<evidence type="ECO:0000313" key="4">
    <source>
        <dbReference type="EMBL" id="RCR65605.1"/>
    </source>
</evidence>
<feature type="domain" description="Alginate lyase" evidence="3">
    <location>
        <begin position="53"/>
        <end position="330"/>
    </location>
</feature>
<dbReference type="Gene3D" id="1.50.10.100">
    <property type="entry name" value="Chondroitin AC/alginate lyase"/>
    <property type="match status" value="1"/>
</dbReference>
<dbReference type="Proteomes" id="UP000253383">
    <property type="component" value="Unassembled WGS sequence"/>
</dbReference>
<evidence type="ECO:0000259" key="3">
    <source>
        <dbReference type="Pfam" id="PF05426"/>
    </source>
</evidence>